<gene>
    <name evidence="2" type="ORF">A2304_00605</name>
</gene>
<dbReference type="AlphaFoldDB" id="A0A1F7W4N1"/>
<dbReference type="InterPro" id="IPR025209">
    <property type="entry name" value="DUF4209"/>
</dbReference>
<proteinExistence type="predicted"/>
<comment type="caution">
    <text evidence="2">The sequence shown here is derived from an EMBL/GenBank/DDBJ whole genome shotgun (WGS) entry which is preliminary data.</text>
</comment>
<dbReference type="Pfam" id="PF13910">
    <property type="entry name" value="DUF4209"/>
    <property type="match status" value="1"/>
</dbReference>
<organism evidence="2 3">
    <name type="scientific">Candidatus Uhrbacteria bacterium RIFOXYB2_FULL_57_15</name>
    <dbReference type="NCBI Taxonomy" id="1802422"/>
    <lineage>
        <taxon>Bacteria</taxon>
        <taxon>Candidatus Uhriibacteriota</taxon>
    </lineage>
</organism>
<sequence length="603" mass="68509">MPIESLRDLFDRIEAEIKPIDEQTIGAEIKKEFEIKAVTPTGDAEVAELFAFAFHADYRDAGTGWGSYYGPKFVLPGGDGQMIEFPTRERINDGILNCWKSRALETKHPSLSLRYADLFVDFYKNGAGGDGFIDMARRVIDMTIEVCERSLDDDFGYITKLGRAFEVERLIGCNHRFEDLKKVAIETEERMAQDDKPGLWGRVFTWLLLDGKGKFALTDQEKNNLVADIEARLQRLSQVEEPNAWAFECGANLLSQHYGASGDATALQGVLERLEDVLRKDKHSNSNGILVTNYLQKLIDVYSRFQQQYGFAKQAVGRITAEMGNLGERGKSDMHTVSAEVQITDEQKNEFINAIFKPELQTIVERMAVHFVPRKDKAKAQLDDLSKKYVFQYLVSSKIVSEDGYALAEFGSIQDDPDQHLVHHLSKVIHFETPFLFWSFEELKKRYAPEDLYRVLAKCPLFKSEDRPYLEKILSAFWQGDFLVASALMIPFVEDAIRNLFKLNKQQYIVPNKEHGGYKLIGLHGLIKAGLIKAVYRDLGESVELYLDTLLCTPVGWNLRNNFAHGVNKMSLTGEEVANRLMHVLFCLSLIANKKEEADGEPE</sequence>
<dbReference type="EMBL" id="MGFE01000030">
    <property type="protein sequence ID" value="OGL97751.1"/>
    <property type="molecule type" value="Genomic_DNA"/>
</dbReference>
<evidence type="ECO:0000259" key="1">
    <source>
        <dbReference type="Pfam" id="PF13910"/>
    </source>
</evidence>
<accession>A0A1F7W4N1</accession>
<evidence type="ECO:0000313" key="3">
    <source>
        <dbReference type="Proteomes" id="UP000176501"/>
    </source>
</evidence>
<protein>
    <recommendedName>
        <fullName evidence="1">DUF4209 domain-containing protein</fullName>
    </recommendedName>
</protein>
<reference evidence="2 3" key="1">
    <citation type="journal article" date="2016" name="Nat. Commun.">
        <title>Thousands of microbial genomes shed light on interconnected biogeochemical processes in an aquifer system.</title>
        <authorList>
            <person name="Anantharaman K."/>
            <person name="Brown C.T."/>
            <person name="Hug L.A."/>
            <person name="Sharon I."/>
            <person name="Castelle C.J."/>
            <person name="Probst A.J."/>
            <person name="Thomas B.C."/>
            <person name="Singh A."/>
            <person name="Wilkins M.J."/>
            <person name="Karaoz U."/>
            <person name="Brodie E.L."/>
            <person name="Williams K.H."/>
            <person name="Hubbard S.S."/>
            <person name="Banfield J.F."/>
        </authorList>
    </citation>
    <scope>NUCLEOTIDE SEQUENCE [LARGE SCALE GENOMIC DNA]</scope>
</reference>
<feature type="domain" description="DUF4209" evidence="1">
    <location>
        <begin position="494"/>
        <end position="586"/>
    </location>
</feature>
<name>A0A1F7W4N1_9BACT</name>
<dbReference type="Proteomes" id="UP000176501">
    <property type="component" value="Unassembled WGS sequence"/>
</dbReference>
<evidence type="ECO:0000313" key="2">
    <source>
        <dbReference type="EMBL" id="OGL97751.1"/>
    </source>
</evidence>